<keyword evidence="4" id="KW-1185">Reference proteome</keyword>
<dbReference type="RefSeq" id="WP_309801234.1">
    <property type="nucleotide sequence ID" value="NZ_JAVDPW010000014.1"/>
</dbReference>
<dbReference type="EMBL" id="JAVDPW010000014">
    <property type="protein sequence ID" value="MDR6293889.1"/>
    <property type="molecule type" value="Genomic_DNA"/>
</dbReference>
<evidence type="ECO:0000259" key="2">
    <source>
        <dbReference type="Pfam" id="PF06568"/>
    </source>
</evidence>
<protein>
    <submittedName>
        <fullName evidence="3">Uncharacterized protein YjiS (DUF1127 family)</fullName>
    </submittedName>
</protein>
<reference evidence="3 4" key="1">
    <citation type="submission" date="2023-07" db="EMBL/GenBank/DDBJ databases">
        <title>Sorghum-associated microbial communities from plants grown in Nebraska, USA.</title>
        <authorList>
            <person name="Schachtman D."/>
        </authorList>
    </citation>
    <scope>NUCLEOTIDE SEQUENCE [LARGE SCALE GENOMIC DNA]</scope>
    <source>
        <strain evidence="3 4">584</strain>
    </source>
</reference>
<dbReference type="Proteomes" id="UP001262410">
    <property type="component" value="Unassembled WGS sequence"/>
</dbReference>
<feature type="domain" description="YjiS-like" evidence="2">
    <location>
        <begin position="25"/>
        <end position="60"/>
    </location>
</feature>
<evidence type="ECO:0000256" key="1">
    <source>
        <dbReference type="SAM" id="MobiDB-lite"/>
    </source>
</evidence>
<gene>
    <name evidence="3" type="ORF">E9232_006442</name>
</gene>
<organism evidence="3 4">
    <name type="scientific">Inquilinus ginsengisoli</name>
    <dbReference type="NCBI Taxonomy" id="363840"/>
    <lineage>
        <taxon>Bacteria</taxon>
        <taxon>Pseudomonadati</taxon>
        <taxon>Pseudomonadota</taxon>
        <taxon>Alphaproteobacteria</taxon>
        <taxon>Rhodospirillales</taxon>
        <taxon>Rhodospirillaceae</taxon>
        <taxon>Inquilinus</taxon>
    </lineage>
</organism>
<accession>A0ABU1JZ48</accession>
<proteinExistence type="predicted"/>
<comment type="caution">
    <text evidence="3">The sequence shown here is derived from an EMBL/GenBank/DDBJ whole genome shotgun (WGS) entry which is preliminary data.</text>
</comment>
<evidence type="ECO:0000313" key="3">
    <source>
        <dbReference type="EMBL" id="MDR6293889.1"/>
    </source>
</evidence>
<sequence>MTMIVADRTPRTSSTERQRGGLGRLLSTLTLWSVRDRTRRRLQTLDSHLLNDIGLSRDDVQAEGEKPFWRA</sequence>
<evidence type="ECO:0000313" key="4">
    <source>
        <dbReference type="Proteomes" id="UP001262410"/>
    </source>
</evidence>
<dbReference type="InterPro" id="IPR009506">
    <property type="entry name" value="YjiS-like"/>
</dbReference>
<feature type="region of interest" description="Disordered" evidence="1">
    <location>
        <begin position="1"/>
        <end position="20"/>
    </location>
</feature>
<name>A0ABU1JZ48_9PROT</name>
<feature type="compositionally biased region" description="Basic and acidic residues" evidence="1">
    <location>
        <begin position="8"/>
        <end position="19"/>
    </location>
</feature>
<dbReference type="Pfam" id="PF06568">
    <property type="entry name" value="YjiS-like"/>
    <property type="match status" value="1"/>
</dbReference>